<evidence type="ECO:0000313" key="2">
    <source>
        <dbReference type="EMBL" id="CAH0557971.1"/>
    </source>
</evidence>
<feature type="compositionally biased region" description="Basic and acidic residues" evidence="1">
    <location>
        <begin position="173"/>
        <end position="195"/>
    </location>
</feature>
<name>A0A9P0B9I9_BRAAE</name>
<dbReference type="OrthoDB" id="668540at2759"/>
<feature type="region of interest" description="Disordered" evidence="1">
    <location>
        <begin position="317"/>
        <end position="342"/>
    </location>
</feature>
<reference evidence="2" key="1">
    <citation type="submission" date="2021-12" db="EMBL/GenBank/DDBJ databases">
        <authorList>
            <person name="King R."/>
        </authorList>
    </citation>
    <scope>NUCLEOTIDE SEQUENCE</scope>
</reference>
<evidence type="ECO:0000313" key="3">
    <source>
        <dbReference type="Proteomes" id="UP001154078"/>
    </source>
</evidence>
<keyword evidence="3" id="KW-1185">Reference proteome</keyword>
<proteinExistence type="predicted"/>
<protein>
    <submittedName>
        <fullName evidence="2">Uncharacterized protein</fullName>
    </submittedName>
</protein>
<dbReference type="AlphaFoldDB" id="A0A9P0B9I9"/>
<feature type="compositionally biased region" description="Low complexity" evidence="1">
    <location>
        <begin position="321"/>
        <end position="330"/>
    </location>
</feature>
<evidence type="ECO:0000256" key="1">
    <source>
        <dbReference type="SAM" id="MobiDB-lite"/>
    </source>
</evidence>
<accession>A0A9P0B9I9</accession>
<organism evidence="2 3">
    <name type="scientific">Brassicogethes aeneus</name>
    <name type="common">Rape pollen beetle</name>
    <name type="synonym">Meligethes aeneus</name>
    <dbReference type="NCBI Taxonomy" id="1431903"/>
    <lineage>
        <taxon>Eukaryota</taxon>
        <taxon>Metazoa</taxon>
        <taxon>Ecdysozoa</taxon>
        <taxon>Arthropoda</taxon>
        <taxon>Hexapoda</taxon>
        <taxon>Insecta</taxon>
        <taxon>Pterygota</taxon>
        <taxon>Neoptera</taxon>
        <taxon>Endopterygota</taxon>
        <taxon>Coleoptera</taxon>
        <taxon>Polyphaga</taxon>
        <taxon>Cucujiformia</taxon>
        <taxon>Nitidulidae</taxon>
        <taxon>Meligethinae</taxon>
        <taxon>Brassicogethes</taxon>
    </lineage>
</organism>
<gene>
    <name evidence="2" type="ORF">MELIAE_LOCUS8556</name>
</gene>
<dbReference type="EMBL" id="OV121136">
    <property type="protein sequence ID" value="CAH0557971.1"/>
    <property type="molecule type" value="Genomic_DNA"/>
</dbReference>
<sequence>MEASTTSVGRFEKLRVILLRLKFLLVVPGKFHLVVEGKIKIAPAAKKLWGLEAKDAKSLACRLNHEGVWRDPTWAAPETVHRLRDNVVIRKTFKRVTNTCSETQATPRQKQIEHAVSAPLAMSRRGGGFAGGGGDTGSILSPRGSDNGGLGVKMVEYVLSTSPSNKDNMGLEPRLRALHLDEKDKDKPQSPKEEMNGQPVQNGQIDLTERDDQNPHIHTERTKSFNLHLPTDCLINHEAYRLAMLPNVNRFFFSYKKYSVHSRTPGSRQPSPAEEELNKNGMTLVPGTTLVLKPQEELQQHLHHLPPHLAPHLGVTLAESQQQQQQQQHQYPPPPPQPHQVDSAVLQQQQHNFDVQSRRFMHTHTQDNCIWNPLNPANKIVQGLFR</sequence>
<dbReference type="Proteomes" id="UP001154078">
    <property type="component" value="Chromosome 5"/>
</dbReference>
<feature type="region of interest" description="Disordered" evidence="1">
    <location>
        <begin position="161"/>
        <end position="206"/>
    </location>
</feature>
<feature type="region of interest" description="Disordered" evidence="1">
    <location>
        <begin position="261"/>
        <end position="281"/>
    </location>
</feature>
<feature type="compositionally biased region" description="Polar residues" evidence="1">
    <location>
        <begin position="261"/>
        <end position="270"/>
    </location>
</feature>